<sequence length="508" mass="54589">MSDNLYQHFHTVIERQPEATFMTTPAGRVIRYGDLPGLTAGLAGAMQAMGVAPGDRVAVQVEKSPETILLYLACLRMGGVYLPLNTAYTGEEIAYFLADAEPALFVCRPEDEASARALCTDAAQTSVATLDGDGQGSLIEAAARAEPMSGITPRTANDLASILYTSGTTGRSKGAMLTHGNLLSNARALAETWRFTPDDRLIHALPIFHIHGLFVACNTVLASGASMLYLPRFDADEVIDAMVDGTVLMGVPTFYTRLLKSPRLTRDAVAAMRLFVSGSAPLTTETHNAFSERTGVAILERYGMTETGMNSSNPYDGERCAGTVGFPLPGVEIRITQPEQATALPDGEVGMIEVRGPNVFSGYWGMPEKTAEELRSDGWFITGDLGMIDDRGYLQIVGRGKDLVISGGYNVYPREVEQIIDEHPDVEESAVIGVAHPDFGEGVTAVVVPAAGANPSESSIQQALDGRLARFKQPKRVVFVDALPRNAMGKVQKNQLRDTYATLYSASE</sequence>
<accession>A0ABV3TB51</accession>
<dbReference type="PANTHER" id="PTHR43201">
    <property type="entry name" value="ACYL-COA SYNTHETASE"/>
    <property type="match status" value="1"/>
</dbReference>
<protein>
    <submittedName>
        <fullName evidence="4">Malonyl-CoA synthase</fullName>
    </submittedName>
</protein>
<dbReference type="SUPFAM" id="SSF56801">
    <property type="entry name" value="Acetyl-CoA synthetase-like"/>
    <property type="match status" value="1"/>
</dbReference>
<dbReference type="CDD" id="cd05941">
    <property type="entry name" value="MCS"/>
    <property type="match status" value="1"/>
</dbReference>
<dbReference type="InterPro" id="IPR042099">
    <property type="entry name" value="ANL_N_sf"/>
</dbReference>
<feature type="domain" description="AMP-dependent synthetase/ligase" evidence="2">
    <location>
        <begin position="11"/>
        <end position="364"/>
    </location>
</feature>
<dbReference type="Proteomes" id="UP001556709">
    <property type="component" value="Unassembled WGS sequence"/>
</dbReference>
<proteinExistence type="inferred from homology"/>
<dbReference type="Gene3D" id="3.30.300.30">
    <property type="match status" value="1"/>
</dbReference>
<evidence type="ECO:0000259" key="3">
    <source>
        <dbReference type="Pfam" id="PF13193"/>
    </source>
</evidence>
<dbReference type="Gene3D" id="3.40.50.12780">
    <property type="entry name" value="N-terminal domain of ligase-like"/>
    <property type="match status" value="1"/>
</dbReference>
<comment type="similarity">
    <text evidence="1">Belongs to the ATP-dependent AMP-binding enzyme family.</text>
</comment>
<keyword evidence="5" id="KW-1185">Reference proteome</keyword>
<dbReference type="InterPro" id="IPR045851">
    <property type="entry name" value="AMP-bd_C_sf"/>
</dbReference>
<name>A0ABV3TB51_9GAMM</name>
<dbReference type="RefSeq" id="WP_367958937.1">
    <property type="nucleotide sequence ID" value="NZ_JBAKFK010000002.1"/>
</dbReference>
<dbReference type="InterPro" id="IPR000873">
    <property type="entry name" value="AMP-dep_synth/lig_dom"/>
</dbReference>
<dbReference type="Pfam" id="PF13193">
    <property type="entry name" value="AMP-binding_C"/>
    <property type="match status" value="1"/>
</dbReference>
<dbReference type="InterPro" id="IPR020845">
    <property type="entry name" value="AMP-binding_CS"/>
</dbReference>
<dbReference type="NCBIfam" id="NF005702">
    <property type="entry name" value="PRK07514.1"/>
    <property type="match status" value="1"/>
</dbReference>
<reference evidence="4 5" key="1">
    <citation type="submission" date="2024-02" db="EMBL/GenBank/DDBJ databases">
        <title>New especies of Spiribacter isolated from saline water.</title>
        <authorList>
            <person name="Leon M.J."/>
            <person name="De La Haba R."/>
            <person name="Sanchez-Porro C."/>
            <person name="Ventosa A."/>
        </authorList>
    </citation>
    <scope>NUCLEOTIDE SEQUENCE [LARGE SCALE GENOMIC DNA]</scope>
    <source>
        <strain evidence="5">ag22IC6-390</strain>
    </source>
</reference>
<dbReference type="PROSITE" id="PS00455">
    <property type="entry name" value="AMP_BINDING"/>
    <property type="match status" value="1"/>
</dbReference>
<comment type="caution">
    <text evidence="4">The sequence shown here is derived from an EMBL/GenBank/DDBJ whole genome shotgun (WGS) entry which is preliminary data.</text>
</comment>
<feature type="domain" description="AMP-binding enzyme C-terminal" evidence="3">
    <location>
        <begin position="415"/>
        <end position="490"/>
    </location>
</feature>
<evidence type="ECO:0000313" key="5">
    <source>
        <dbReference type="Proteomes" id="UP001556709"/>
    </source>
</evidence>
<dbReference type="PANTHER" id="PTHR43201:SF8">
    <property type="entry name" value="ACYL-COA SYNTHETASE FAMILY MEMBER 3"/>
    <property type="match status" value="1"/>
</dbReference>
<evidence type="ECO:0000259" key="2">
    <source>
        <dbReference type="Pfam" id="PF00501"/>
    </source>
</evidence>
<gene>
    <name evidence="4" type="ORF">V6X73_03745</name>
</gene>
<organism evidence="4 5">
    <name type="scientific">Spiribacter pallidus</name>
    <dbReference type="NCBI Taxonomy" id="1987936"/>
    <lineage>
        <taxon>Bacteria</taxon>
        <taxon>Pseudomonadati</taxon>
        <taxon>Pseudomonadota</taxon>
        <taxon>Gammaproteobacteria</taxon>
        <taxon>Chromatiales</taxon>
        <taxon>Ectothiorhodospiraceae</taxon>
        <taxon>Spiribacter</taxon>
    </lineage>
</organism>
<evidence type="ECO:0000256" key="1">
    <source>
        <dbReference type="ARBA" id="ARBA00006432"/>
    </source>
</evidence>
<evidence type="ECO:0000313" key="4">
    <source>
        <dbReference type="EMBL" id="MEX0468844.1"/>
    </source>
</evidence>
<dbReference type="EMBL" id="JBAKFM010000002">
    <property type="protein sequence ID" value="MEX0468844.1"/>
    <property type="molecule type" value="Genomic_DNA"/>
</dbReference>
<dbReference type="Pfam" id="PF00501">
    <property type="entry name" value="AMP-binding"/>
    <property type="match status" value="1"/>
</dbReference>
<dbReference type="InterPro" id="IPR025110">
    <property type="entry name" value="AMP-bd_C"/>
</dbReference>